<keyword evidence="5" id="KW-1003">Cell membrane</keyword>
<dbReference type="GO" id="GO:0006614">
    <property type="term" value="P:SRP-dependent cotranslational protein targeting to membrane"/>
    <property type="evidence" value="ECO:0007669"/>
    <property type="project" value="UniProtKB-UniRule"/>
</dbReference>
<comment type="function">
    <text evidence="12">Necessary for flagellar biosynthesis. May be involved in translocation of the flagellum.</text>
</comment>
<protein>
    <recommendedName>
        <fullName evidence="3 13">Flagellar biosynthesis protein FlhF</fullName>
    </recommendedName>
</protein>
<dbReference type="GO" id="GO:0005886">
    <property type="term" value="C:plasma membrane"/>
    <property type="evidence" value="ECO:0007669"/>
    <property type="project" value="UniProtKB-SubCell"/>
</dbReference>
<evidence type="ECO:0000256" key="9">
    <source>
        <dbReference type="ARBA" id="ARBA00023134"/>
    </source>
</evidence>
<evidence type="ECO:0000256" key="11">
    <source>
        <dbReference type="ARBA" id="ARBA00023225"/>
    </source>
</evidence>
<dbReference type="SUPFAM" id="SSF52540">
    <property type="entry name" value="P-loop containing nucleoside triphosphate hydrolases"/>
    <property type="match status" value="1"/>
</dbReference>
<sequence>MKVKKYMVTSMAEARAQIQAELGHDAVILHSKEVETGGFLGFFTKKKLEVIAAIDPKPPQKKKRSIEAPVVKQEATQAIVSVKKETTSAISEEISVLKEMIEQMSSGYQANEYPAGIDELSKELGGHGVTDAIRYRLMKKLMEQFVLTDEQPSSMSKNETWREQLKELLLNELQPYPIKAISFDKQVLQLVGPTGVGKTTTIAKLAAEATLKKQLKVALITTDTYRIAAVEQLKTYAKILELPLEVAYTVDDLQKAKEKFKEYDLIMIDSAGRNFTDKAYVEELSKVIDFQAEATTCLVLSLTSKYEDMKKIIEQFSLVQMEQVIFTKLDETASLGALLNIPLEKKLGIAYISNGQNVPDDLFTPTASFIVEQVLRGSKHD</sequence>
<comment type="caution">
    <text evidence="16">The sequence shown here is derived from an EMBL/GenBank/DDBJ whole genome shotgun (WGS) entry which is preliminary data.</text>
</comment>
<dbReference type="Pfam" id="PF00448">
    <property type="entry name" value="SRP54"/>
    <property type="match status" value="1"/>
</dbReference>
<dbReference type="InterPro" id="IPR003593">
    <property type="entry name" value="AAA+_ATPase"/>
</dbReference>
<evidence type="ECO:0000256" key="2">
    <source>
        <dbReference type="ARBA" id="ARBA00008531"/>
    </source>
</evidence>
<keyword evidence="10" id="KW-0472">Membrane</keyword>
<gene>
    <name evidence="16" type="ORF">AJ85_05245</name>
</gene>
<keyword evidence="4" id="KW-0813">Transport</keyword>
<keyword evidence="16" id="KW-0966">Cell projection</keyword>
<dbReference type="GO" id="GO:0005525">
    <property type="term" value="F:GTP binding"/>
    <property type="evidence" value="ECO:0007669"/>
    <property type="project" value="UniProtKB-UniRule"/>
</dbReference>
<keyword evidence="16" id="KW-0969">Cilium</keyword>
<dbReference type="InterPro" id="IPR047040">
    <property type="entry name" value="FlhF__GTPase_dom"/>
</dbReference>
<keyword evidence="7" id="KW-1005">Bacterial flagellum biogenesis</keyword>
<dbReference type="PANTHER" id="PTHR43134:SF3">
    <property type="entry name" value="FLAGELLAR BIOSYNTHESIS PROTEIN FLHF"/>
    <property type="match status" value="1"/>
</dbReference>
<dbReference type="SMART" id="SM00962">
    <property type="entry name" value="SRP54"/>
    <property type="match status" value="1"/>
</dbReference>
<dbReference type="GO" id="GO:0015031">
    <property type="term" value="P:protein transport"/>
    <property type="evidence" value="ECO:0007669"/>
    <property type="project" value="UniProtKB-KW"/>
</dbReference>
<keyword evidence="9" id="KW-0342">GTP-binding</keyword>
<dbReference type="SMART" id="SM00382">
    <property type="entry name" value="AAA"/>
    <property type="match status" value="1"/>
</dbReference>
<name>A0A4S4K366_ALKAL</name>
<dbReference type="CDD" id="cd17873">
    <property type="entry name" value="FlhF"/>
    <property type="match status" value="1"/>
</dbReference>
<dbReference type="InterPro" id="IPR000897">
    <property type="entry name" value="SRP54_GTPase_dom"/>
</dbReference>
<evidence type="ECO:0000256" key="12">
    <source>
        <dbReference type="ARBA" id="ARBA00025337"/>
    </source>
</evidence>
<evidence type="ECO:0000259" key="14">
    <source>
        <dbReference type="SMART" id="SM00382"/>
    </source>
</evidence>
<dbReference type="EMBL" id="JALP01000071">
    <property type="protein sequence ID" value="THG91397.1"/>
    <property type="molecule type" value="Genomic_DNA"/>
</dbReference>
<evidence type="ECO:0000256" key="10">
    <source>
        <dbReference type="ARBA" id="ARBA00023136"/>
    </source>
</evidence>
<evidence type="ECO:0000256" key="8">
    <source>
        <dbReference type="ARBA" id="ARBA00022927"/>
    </source>
</evidence>
<dbReference type="AlphaFoldDB" id="A0A4S4K366"/>
<keyword evidence="16" id="KW-0282">Flagellum</keyword>
<evidence type="ECO:0000256" key="1">
    <source>
        <dbReference type="ARBA" id="ARBA00004413"/>
    </source>
</evidence>
<dbReference type="RefSeq" id="WP_003320657.1">
    <property type="nucleotide sequence ID" value="NZ_JALP01000071.1"/>
</dbReference>
<evidence type="ECO:0000256" key="13">
    <source>
        <dbReference type="NCBIfam" id="TIGR03499"/>
    </source>
</evidence>
<organism evidence="16 17">
    <name type="scientific">Alkalihalobacillus alcalophilus ATCC 27647 = CGMCC 1.3604</name>
    <dbReference type="NCBI Taxonomy" id="1218173"/>
    <lineage>
        <taxon>Bacteria</taxon>
        <taxon>Bacillati</taxon>
        <taxon>Bacillota</taxon>
        <taxon>Bacilli</taxon>
        <taxon>Bacillales</taxon>
        <taxon>Bacillaceae</taxon>
        <taxon>Alkalihalobacillus</taxon>
    </lineage>
</organism>
<dbReference type="GO" id="GO:0003924">
    <property type="term" value="F:GTPase activity"/>
    <property type="evidence" value="ECO:0007669"/>
    <property type="project" value="UniProtKB-UniRule"/>
</dbReference>
<evidence type="ECO:0000313" key="17">
    <source>
        <dbReference type="Proteomes" id="UP000297014"/>
    </source>
</evidence>
<evidence type="ECO:0000256" key="5">
    <source>
        <dbReference type="ARBA" id="ARBA00022475"/>
    </source>
</evidence>
<reference evidence="16 17" key="1">
    <citation type="submission" date="2014-01" db="EMBL/GenBank/DDBJ databases">
        <title>Draft genome sequencing of Bacillus alcalophilus CGMCC 1.3604.</title>
        <authorList>
            <person name="Yang J."/>
            <person name="Diao L."/>
            <person name="Yang S."/>
        </authorList>
    </citation>
    <scope>NUCLEOTIDE SEQUENCE [LARGE SCALE GENOMIC DNA]</scope>
    <source>
        <strain evidence="16 17">CGMCC 1.3604</strain>
    </source>
</reference>
<comment type="similarity">
    <text evidence="2">Belongs to the GTP-binding SRP family.</text>
</comment>
<proteinExistence type="inferred from homology"/>
<dbReference type="Proteomes" id="UP000297014">
    <property type="component" value="Unassembled WGS sequence"/>
</dbReference>
<evidence type="ECO:0000256" key="7">
    <source>
        <dbReference type="ARBA" id="ARBA00022795"/>
    </source>
</evidence>
<evidence type="ECO:0000259" key="15">
    <source>
        <dbReference type="SMART" id="SM00962"/>
    </source>
</evidence>
<dbReference type="Gene3D" id="3.40.50.300">
    <property type="entry name" value="P-loop containing nucleotide triphosphate hydrolases"/>
    <property type="match status" value="1"/>
</dbReference>
<dbReference type="OrthoDB" id="9778554at2"/>
<evidence type="ECO:0000256" key="3">
    <source>
        <dbReference type="ARBA" id="ARBA00014919"/>
    </source>
</evidence>
<evidence type="ECO:0000256" key="4">
    <source>
        <dbReference type="ARBA" id="ARBA00022448"/>
    </source>
</evidence>
<feature type="domain" description="AAA+ ATPase" evidence="14">
    <location>
        <begin position="184"/>
        <end position="353"/>
    </location>
</feature>
<evidence type="ECO:0000256" key="6">
    <source>
        <dbReference type="ARBA" id="ARBA00022741"/>
    </source>
</evidence>
<keyword evidence="11" id="KW-1006">Bacterial flagellum protein export</keyword>
<dbReference type="InterPro" id="IPR020006">
    <property type="entry name" value="FlhF"/>
</dbReference>
<dbReference type="Gene3D" id="1.20.120.1380">
    <property type="entry name" value="Flagellar FlhF biosynthesis protein, N domain"/>
    <property type="match status" value="1"/>
</dbReference>
<dbReference type="GO" id="GO:0005047">
    <property type="term" value="F:signal recognition particle binding"/>
    <property type="evidence" value="ECO:0007669"/>
    <property type="project" value="TreeGrafter"/>
</dbReference>
<evidence type="ECO:0000313" key="16">
    <source>
        <dbReference type="EMBL" id="THG91397.1"/>
    </source>
</evidence>
<dbReference type="InterPro" id="IPR027417">
    <property type="entry name" value="P-loop_NTPase"/>
</dbReference>
<feature type="domain" description="SRP54-type proteins GTP-binding" evidence="15">
    <location>
        <begin position="185"/>
        <end position="376"/>
    </location>
</feature>
<comment type="subcellular location">
    <subcellularLocation>
        <location evidence="1">Cell membrane</location>
        <topology evidence="1">Peripheral membrane protein</topology>
        <orientation evidence="1">Cytoplasmic side</orientation>
    </subcellularLocation>
</comment>
<dbReference type="FunFam" id="3.40.50.300:FF:000695">
    <property type="entry name" value="Flagellar biosynthesis regulator FlhF"/>
    <property type="match status" value="1"/>
</dbReference>
<dbReference type="PANTHER" id="PTHR43134">
    <property type="entry name" value="SIGNAL RECOGNITION PARTICLE RECEPTOR SUBUNIT ALPHA"/>
    <property type="match status" value="1"/>
</dbReference>
<keyword evidence="6" id="KW-0547">Nucleotide-binding</keyword>
<dbReference type="GO" id="GO:0044781">
    <property type="term" value="P:bacterial-type flagellum organization"/>
    <property type="evidence" value="ECO:0007669"/>
    <property type="project" value="UniProtKB-UniRule"/>
</dbReference>
<dbReference type="NCBIfam" id="TIGR03499">
    <property type="entry name" value="FlhF"/>
    <property type="match status" value="1"/>
</dbReference>
<accession>A0A4S4K366</accession>
<keyword evidence="8" id="KW-0653">Protein transport</keyword>